<organism evidence="1 2">
    <name type="scientific">Cereibacter sphaeroides</name>
    <name type="common">Rhodobacter sphaeroides</name>
    <dbReference type="NCBI Taxonomy" id="1063"/>
    <lineage>
        <taxon>Bacteria</taxon>
        <taxon>Pseudomonadati</taxon>
        <taxon>Pseudomonadota</taxon>
        <taxon>Alphaproteobacteria</taxon>
        <taxon>Rhodobacterales</taxon>
        <taxon>Paracoccaceae</taxon>
        <taxon>Cereibacter</taxon>
    </lineage>
</organism>
<evidence type="ECO:0000313" key="1">
    <source>
        <dbReference type="EMBL" id="RHZ92842.1"/>
    </source>
</evidence>
<dbReference type="EMBL" id="QWGP01000021">
    <property type="protein sequence ID" value="RHZ92842.1"/>
    <property type="molecule type" value="Genomic_DNA"/>
</dbReference>
<protein>
    <submittedName>
        <fullName evidence="1">Uncharacterized protein</fullName>
    </submittedName>
</protein>
<evidence type="ECO:0000313" key="2">
    <source>
        <dbReference type="Proteomes" id="UP000266305"/>
    </source>
</evidence>
<gene>
    <name evidence="1" type="ORF">D1114_16705</name>
</gene>
<name>A0AAX1UI20_CERSP</name>
<accession>A0AAX1UI20</accession>
<sequence>MDDTDPQPCRGSRAIAEETIDTCPDFETALGVLLFAAALTAHVGGLSLEKAAAELLRLQKSAATLAPTMRYGAPAERRPC</sequence>
<dbReference type="Proteomes" id="UP000266305">
    <property type="component" value="Unassembled WGS sequence"/>
</dbReference>
<reference evidence="1 2" key="1">
    <citation type="submission" date="2018-08" db="EMBL/GenBank/DDBJ databases">
        <title>Draft genome sequence of Rhodobacter sphaeroides FY.</title>
        <authorList>
            <person name="Rayyan A."/>
            <person name="Meyer T.E."/>
            <person name="Kyndt J.A."/>
        </authorList>
    </citation>
    <scope>NUCLEOTIDE SEQUENCE [LARGE SCALE GENOMIC DNA]</scope>
    <source>
        <strain evidence="1 2">FY</strain>
    </source>
</reference>
<proteinExistence type="predicted"/>
<dbReference type="AlphaFoldDB" id="A0AAX1UI20"/>
<comment type="caution">
    <text evidence="1">The sequence shown here is derived from an EMBL/GenBank/DDBJ whole genome shotgun (WGS) entry which is preliminary data.</text>
</comment>